<keyword evidence="6" id="KW-0378">Hydrolase</keyword>
<comment type="catalytic activity">
    <reaction evidence="2">
        <text>4-(gamma-L-glutamylamino)butanoate + H2O = 4-aminobutanoate + L-glutamate</text>
        <dbReference type="Rhea" id="RHEA:19737"/>
        <dbReference type="ChEBI" id="CHEBI:15377"/>
        <dbReference type="ChEBI" id="CHEBI:29985"/>
        <dbReference type="ChEBI" id="CHEBI:58800"/>
        <dbReference type="ChEBI" id="CHEBI:59888"/>
        <dbReference type="EC" id="3.5.1.94"/>
    </reaction>
</comment>
<dbReference type="GO" id="GO:0033969">
    <property type="term" value="F:gamma-glutamyl-gamma-aminobutyrate hydrolase activity"/>
    <property type="evidence" value="ECO:0007669"/>
    <property type="project" value="UniProtKB-EC"/>
</dbReference>
<dbReference type="EMBL" id="CP073100">
    <property type="protein sequence ID" value="QUE51450.1"/>
    <property type="molecule type" value="Genomic_DNA"/>
</dbReference>
<dbReference type="InterPro" id="IPR011697">
    <property type="entry name" value="Peptidase_C26"/>
</dbReference>
<gene>
    <name evidence="6" type="ORF">KBB96_00795</name>
</gene>
<evidence type="ECO:0000256" key="2">
    <source>
        <dbReference type="ARBA" id="ARBA00052718"/>
    </source>
</evidence>
<keyword evidence="7" id="KW-1185">Reference proteome</keyword>
<evidence type="ECO:0000256" key="1">
    <source>
        <dbReference type="ARBA" id="ARBA00011083"/>
    </source>
</evidence>
<dbReference type="PANTHER" id="PTHR43235:SF1">
    <property type="entry name" value="GLUTAMINE AMIDOTRANSFERASE PB2B2.05-RELATED"/>
    <property type="match status" value="1"/>
</dbReference>
<organism evidence="6 7">
    <name type="scientific">Luteolibacter ambystomatis</name>
    <dbReference type="NCBI Taxonomy" id="2824561"/>
    <lineage>
        <taxon>Bacteria</taxon>
        <taxon>Pseudomonadati</taxon>
        <taxon>Verrucomicrobiota</taxon>
        <taxon>Verrucomicrobiia</taxon>
        <taxon>Verrucomicrobiales</taxon>
        <taxon>Verrucomicrobiaceae</taxon>
        <taxon>Luteolibacter</taxon>
    </lineage>
</organism>
<reference evidence="6" key="1">
    <citation type="submission" date="2021-04" db="EMBL/GenBank/DDBJ databases">
        <title>Luteolibacter sp. 32A isolated from the skin of an Anderson's salamander (Ambystoma andersonii).</title>
        <authorList>
            <person name="Spergser J."/>
            <person name="Busse H.-J."/>
        </authorList>
    </citation>
    <scope>NUCLEOTIDE SEQUENCE</scope>
    <source>
        <strain evidence="6">32A</strain>
    </source>
</reference>
<dbReference type="EC" id="3.5.1.94" evidence="5"/>
<dbReference type="Proteomes" id="UP000676169">
    <property type="component" value="Chromosome"/>
</dbReference>
<dbReference type="Pfam" id="PF07722">
    <property type="entry name" value="Peptidase_C26"/>
    <property type="match status" value="1"/>
</dbReference>
<dbReference type="InterPro" id="IPR044668">
    <property type="entry name" value="PuuD-like"/>
</dbReference>
<protein>
    <recommendedName>
        <fullName evidence="5">gamma-glutamyl-gamma-aminobutyrate hydrolase</fullName>
        <ecNumber evidence="5">3.5.1.94</ecNumber>
    </recommendedName>
</protein>
<dbReference type="RefSeq" id="WP_211631589.1">
    <property type="nucleotide sequence ID" value="NZ_CP073100.1"/>
</dbReference>
<dbReference type="KEGG" id="lamb:KBB96_00795"/>
<dbReference type="Gene3D" id="3.40.50.880">
    <property type="match status" value="1"/>
</dbReference>
<evidence type="ECO:0000256" key="5">
    <source>
        <dbReference type="ARBA" id="ARBA00066788"/>
    </source>
</evidence>
<evidence type="ECO:0000256" key="3">
    <source>
        <dbReference type="ARBA" id="ARBA00055068"/>
    </source>
</evidence>
<evidence type="ECO:0000313" key="6">
    <source>
        <dbReference type="EMBL" id="QUE51450.1"/>
    </source>
</evidence>
<evidence type="ECO:0000256" key="4">
    <source>
        <dbReference type="ARBA" id="ARBA00060634"/>
    </source>
</evidence>
<dbReference type="GO" id="GO:0006598">
    <property type="term" value="P:polyamine catabolic process"/>
    <property type="evidence" value="ECO:0007669"/>
    <property type="project" value="TreeGrafter"/>
</dbReference>
<dbReference type="SUPFAM" id="SSF52317">
    <property type="entry name" value="Class I glutamine amidotransferase-like"/>
    <property type="match status" value="1"/>
</dbReference>
<dbReference type="InterPro" id="IPR029062">
    <property type="entry name" value="Class_I_gatase-like"/>
</dbReference>
<name>A0A975J028_9BACT</name>
<evidence type="ECO:0000313" key="7">
    <source>
        <dbReference type="Proteomes" id="UP000676169"/>
    </source>
</evidence>
<sequence length="265" mass="28463">MNAPVSSARPVVLIASCKVELDGFPTYTIRGNYVDALTLVGCQTLIVPEAAGGDFSALLAVADGILFNGSPSNVHPSHYGEEVHDPSLPQDTDRDAWTLPLIRLALERGIPVFGICRGYQEINVALGGSLHQAVHEAPGLSDHRPDDRENLEKRYALAHPVAITAGGVLEGIFGEPEIEVNSVHGQGVNRLAPSLRAEAHAPDGLVEAFTCPTAKGFNLAVQWHPEWRPQDRPHSLKVLQAFGDACKRFQQNRVRTAVPDAASPA</sequence>
<dbReference type="FunFam" id="3.40.50.880:FF:000030">
    <property type="entry name" value="Gamma-glutamyl-gamma-aminobutyrate hydrolase PuuD"/>
    <property type="match status" value="1"/>
</dbReference>
<dbReference type="CDD" id="cd01745">
    <property type="entry name" value="GATase1_2"/>
    <property type="match status" value="1"/>
</dbReference>
<dbReference type="PANTHER" id="PTHR43235">
    <property type="entry name" value="GLUTAMINE AMIDOTRANSFERASE PB2B2.05-RELATED"/>
    <property type="match status" value="1"/>
</dbReference>
<comment type="similarity">
    <text evidence="1">Belongs to the peptidase C26 family.</text>
</comment>
<proteinExistence type="inferred from homology"/>
<dbReference type="AlphaFoldDB" id="A0A975J028"/>
<accession>A0A975J028</accession>
<comment type="pathway">
    <text evidence="4">Amine and polyamine degradation; putrescine degradation; 4-aminobutanoate from putrescine: step 4/4.</text>
</comment>
<dbReference type="PROSITE" id="PS51273">
    <property type="entry name" value="GATASE_TYPE_1"/>
    <property type="match status" value="1"/>
</dbReference>
<dbReference type="GO" id="GO:0005829">
    <property type="term" value="C:cytosol"/>
    <property type="evidence" value="ECO:0007669"/>
    <property type="project" value="TreeGrafter"/>
</dbReference>
<comment type="function">
    <text evidence="3">Involved in the breakdown of putrescine via hydrolysis of the gamma-glutamyl linkage of gamma-glutamyl-gamma-aminobutyrate.</text>
</comment>